<keyword evidence="1" id="KW-0812">Transmembrane</keyword>
<comment type="caution">
    <text evidence="2">The sequence shown here is derived from an EMBL/GenBank/DDBJ whole genome shotgun (WGS) entry which is preliminary data.</text>
</comment>
<sequence length="161" mass="18328">MGRTRKQNLIFTIMMCCSMVLIMSLYNAVLNDGLTDTMLHAYWTGFIPTLCVAILWEMLIVVRIAKPLFFKYAPRITSPKRKPWLMSVLMVVGMVLGMTAYGLMVNEHAEGQFASLYALGIVRNLIVALPIQIFVVSPLIRKLFHMMFPLPVRTETNQETV</sequence>
<proteinExistence type="predicted"/>
<evidence type="ECO:0000256" key="1">
    <source>
        <dbReference type="SAM" id="Phobius"/>
    </source>
</evidence>
<dbReference type="Proteomes" id="UP000246635">
    <property type="component" value="Unassembled WGS sequence"/>
</dbReference>
<reference evidence="2 3" key="1">
    <citation type="submission" date="2018-05" db="EMBL/GenBank/DDBJ databases">
        <title>Genomic Encyclopedia of Type Strains, Phase III (KMG-III): the genomes of soil and plant-associated and newly described type strains.</title>
        <authorList>
            <person name="Whitman W."/>
        </authorList>
    </citation>
    <scope>NUCLEOTIDE SEQUENCE [LARGE SCALE GENOMIC DNA]</scope>
    <source>
        <strain evidence="2 3">CECT 5696</strain>
    </source>
</reference>
<protein>
    <submittedName>
        <fullName evidence="2">Uncharacterized protein DUF2798</fullName>
    </submittedName>
</protein>
<feature type="transmembrane region" description="Helical" evidence="1">
    <location>
        <begin position="83"/>
        <end position="104"/>
    </location>
</feature>
<keyword evidence="1" id="KW-1133">Transmembrane helix</keyword>
<organism evidence="2 3">
    <name type="scientific">Paenibacillus cellulosilyticus</name>
    <dbReference type="NCBI Taxonomy" id="375489"/>
    <lineage>
        <taxon>Bacteria</taxon>
        <taxon>Bacillati</taxon>
        <taxon>Bacillota</taxon>
        <taxon>Bacilli</taxon>
        <taxon>Bacillales</taxon>
        <taxon>Paenibacillaceae</taxon>
        <taxon>Paenibacillus</taxon>
    </lineage>
</organism>
<dbReference type="RefSeq" id="WP_110047346.1">
    <property type="nucleotide sequence ID" value="NZ_CP054612.1"/>
</dbReference>
<dbReference type="EMBL" id="QGTQ01000041">
    <property type="protein sequence ID" value="PWV90590.1"/>
    <property type="molecule type" value="Genomic_DNA"/>
</dbReference>
<dbReference type="AlphaFoldDB" id="A0A2V2YEH2"/>
<feature type="transmembrane region" description="Helical" evidence="1">
    <location>
        <begin position="116"/>
        <end position="140"/>
    </location>
</feature>
<evidence type="ECO:0000313" key="3">
    <source>
        <dbReference type="Proteomes" id="UP000246635"/>
    </source>
</evidence>
<evidence type="ECO:0000313" key="2">
    <source>
        <dbReference type="EMBL" id="PWV90590.1"/>
    </source>
</evidence>
<feature type="transmembrane region" description="Helical" evidence="1">
    <location>
        <begin position="9"/>
        <end position="29"/>
    </location>
</feature>
<keyword evidence="3" id="KW-1185">Reference proteome</keyword>
<feature type="transmembrane region" description="Helical" evidence="1">
    <location>
        <begin position="41"/>
        <end position="62"/>
    </location>
</feature>
<dbReference type="Pfam" id="PF11391">
    <property type="entry name" value="DUF2798"/>
    <property type="match status" value="2"/>
</dbReference>
<dbReference type="OrthoDB" id="7062363at2"/>
<dbReference type="InterPro" id="IPR021529">
    <property type="entry name" value="DUF2798"/>
</dbReference>
<gene>
    <name evidence="2" type="ORF">DFQ01_1413</name>
</gene>
<accession>A0A2V2YEH2</accession>
<name>A0A2V2YEH2_9BACL</name>
<keyword evidence="1" id="KW-0472">Membrane</keyword>